<comment type="caution">
    <text evidence="1">The sequence shown here is derived from an EMBL/GenBank/DDBJ whole genome shotgun (WGS) entry which is preliminary data.</text>
</comment>
<gene>
    <name evidence="1" type="ORF">S01H4_15385</name>
</gene>
<reference evidence="1" key="1">
    <citation type="journal article" date="2014" name="Front. Microbiol.">
        <title>High frequency of phylogenetically diverse reductive dehalogenase-homologous genes in deep subseafloor sedimentary metagenomes.</title>
        <authorList>
            <person name="Kawai M."/>
            <person name="Futagami T."/>
            <person name="Toyoda A."/>
            <person name="Takaki Y."/>
            <person name="Nishi S."/>
            <person name="Hori S."/>
            <person name="Arai W."/>
            <person name="Tsubouchi T."/>
            <person name="Morono Y."/>
            <person name="Uchiyama I."/>
            <person name="Ito T."/>
            <person name="Fujiyama A."/>
            <person name="Inagaki F."/>
            <person name="Takami H."/>
        </authorList>
    </citation>
    <scope>NUCLEOTIDE SEQUENCE</scope>
    <source>
        <strain evidence="1">Expedition CK06-06</strain>
    </source>
</reference>
<dbReference type="InterPro" id="IPR042195">
    <property type="entry name" value="ArgJ_beta_C"/>
</dbReference>
<dbReference type="InterPro" id="IPR016117">
    <property type="entry name" value="ArgJ-like_dom_sf"/>
</dbReference>
<evidence type="ECO:0000313" key="1">
    <source>
        <dbReference type="EMBL" id="GAG69019.1"/>
    </source>
</evidence>
<protein>
    <recommendedName>
        <fullName evidence="2">Glutamate N-acetyltransferase</fullName>
    </recommendedName>
</protein>
<organism evidence="1">
    <name type="scientific">marine sediment metagenome</name>
    <dbReference type="NCBI Taxonomy" id="412755"/>
    <lineage>
        <taxon>unclassified sequences</taxon>
        <taxon>metagenomes</taxon>
        <taxon>ecological metagenomes</taxon>
    </lineage>
</organism>
<dbReference type="AlphaFoldDB" id="X0ZI46"/>
<dbReference type="Gene3D" id="3.10.20.340">
    <property type="entry name" value="ArgJ beta chain, C-terminal domain"/>
    <property type="match status" value="1"/>
</dbReference>
<dbReference type="EMBL" id="BART01006743">
    <property type="protein sequence ID" value="GAG69019.1"/>
    <property type="molecule type" value="Genomic_DNA"/>
</dbReference>
<dbReference type="SUPFAM" id="SSF56266">
    <property type="entry name" value="DmpA/ArgJ-like"/>
    <property type="match status" value="1"/>
</dbReference>
<proteinExistence type="predicted"/>
<name>X0ZI46_9ZZZZ</name>
<sequence length="31" mass="3602">TVDLSYGKEEFSVLTTDMSFDYIKINALYHT</sequence>
<accession>X0ZI46</accession>
<evidence type="ECO:0008006" key="2">
    <source>
        <dbReference type="Google" id="ProtNLM"/>
    </source>
</evidence>
<feature type="non-terminal residue" evidence="1">
    <location>
        <position position="1"/>
    </location>
</feature>